<keyword evidence="2 3" id="KW-0040">ANK repeat</keyword>
<dbReference type="Pfam" id="PF00023">
    <property type="entry name" value="Ank"/>
    <property type="match status" value="1"/>
</dbReference>
<evidence type="ECO:0000256" key="2">
    <source>
        <dbReference type="ARBA" id="ARBA00023043"/>
    </source>
</evidence>
<dbReference type="AlphaFoldDB" id="D2VC47"/>
<dbReference type="KEGG" id="ngr:NAEGRDRAFT_48345"/>
<dbReference type="InterPro" id="IPR036770">
    <property type="entry name" value="Ankyrin_rpt-contain_sf"/>
</dbReference>
<accession>D2VC47</accession>
<keyword evidence="1" id="KW-0677">Repeat</keyword>
<name>D2VC47_NAEGR</name>
<reference evidence="4 5" key="1">
    <citation type="journal article" date="2010" name="Cell">
        <title>The genome of Naegleria gruberi illuminates early eukaryotic versatility.</title>
        <authorList>
            <person name="Fritz-Laylin L.K."/>
            <person name="Prochnik S.E."/>
            <person name="Ginger M.L."/>
            <person name="Dacks J.B."/>
            <person name="Carpenter M.L."/>
            <person name="Field M.C."/>
            <person name="Kuo A."/>
            <person name="Paredez A."/>
            <person name="Chapman J."/>
            <person name="Pham J."/>
            <person name="Shu S."/>
            <person name="Neupane R."/>
            <person name="Cipriano M."/>
            <person name="Mancuso J."/>
            <person name="Tu H."/>
            <person name="Salamov A."/>
            <person name="Lindquist E."/>
            <person name="Shapiro H."/>
            <person name="Lucas S."/>
            <person name="Grigoriev I.V."/>
            <person name="Cande W.Z."/>
            <person name="Fulton C."/>
            <person name="Rokhsar D.S."/>
            <person name="Dawson S.C."/>
        </authorList>
    </citation>
    <scope>NUCLEOTIDE SEQUENCE [LARGE SCALE GENOMIC DNA]</scope>
    <source>
        <strain evidence="4 5">NEG-M</strain>
    </source>
</reference>
<dbReference type="OrthoDB" id="4772757at2759"/>
<dbReference type="PANTHER" id="PTHR24198">
    <property type="entry name" value="ANKYRIN REPEAT AND PROTEIN KINASE DOMAIN-CONTAINING PROTEIN"/>
    <property type="match status" value="1"/>
</dbReference>
<dbReference type="InterPro" id="IPR002110">
    <property type="entry name" value="Ankyrin_rpt"/>
</dbReference>
<dbReference type="Gene3D" id="1.25.40.20">
    <property type="entry name" value="Ankyrin repeat-containing domain"/>
    <property type="match status" value="2"/>
</dbReference>
<evidence type="ECO:0000313" key="5">
    <source>
        <dbReference type="Proteomes" id="UP000006671"/>
    </source>
</evidence>
<dbReference type="EMBL" id="GG738862">
    <property type="protein sequence ID" value="EFC45594.1"/>
    <property type="molecule type" value="Genomic_DNA"/>
</dbReference>
<dbReference type="Proteomes" id="UP000006671">
    <property type="component" value="Unassembled WGS sequence"/>
</dbReference>
<organism evidence="5">
    <name type="scientific">Naegleria gruberi</name>
    <name type="common">Amoeba</name>
    <dbReference type="NCBI Taxonomy" id="5762"/>
    <lineage>
        <taxon>Eukaryota</taxon>
        <taxon>Discoba</taxon>
        <taxon>Heterolobosea</taxon>
        <taxon>Tetramitia</taxon>
        <taxon>Eutetramitia</taxon>
        <taxon>Vahlkampfiidae</taxon>
        <taxon>Naegleria</taxon>
    </lineage>
</organism>
<dbReference type="PROSITE" id="PS50088">
    <property type="entry name" value="ANK_REPEAT"/>
    <property type="match status" value="1"/>
</dbReference>
<dbReference type="STRING" id="5762.D2VC47"/>
<evidence type="ECO:0000256" key="3">
    <source>
        <dbReference type="PROSITE-ProRule" id="PRU00023"/>
    </source>
</evidence>
<proteinExistence type="predicted"/>
<gene>
    <name evidence="4" type="ORF">NAEGRDRAFT_48345</name>
</gene>
<evidence type="ECO:0000256" key="1">
    <source>
        <dbReference type="ARBA" id="ARBA00022737"/>
    </source>
</evidence>
<evidence type="ECO:0000313" key="4">
    <source>
        <dbReference type="EMBL" id="EFC45594.1"/>
    </source>
</evidence>
<dbReference type="Pfam" id="PF12796">
    <property type="entry name" value="Ank_2"/>
    <property type="match status" value="1"/>
</dbReference>
<dbReference type="InParanoid" id="D2VC47"/>
<dbReference type="RefSeq" id="XP_002678338.1">
    <property type="nucleotide sequence ID" value="XM_002678292.1"/>
</dbReference>
<dbReference type="GeneID" id="8858785"/>
<feature type="repeat" description="ANK" evidence="3">
    <location>
        <begin position="80"/>
        <end position="108"/>
    </location>
</feature>
<protein>
    <submittedName>
        <fullName evidence="4">Predicted protein</fullName>
    </submittedName>
</protein>
<dbReference type="VEuPathDB" id="AmoebaDB:NAEGRDRAFT_48345"/>
<sequence length="329" mass="37218">MLANTPLNFLYNILETLRNECEADSDPLFKLDPNFQQLDTCIRNGDLSQIANLLSTTDSIKFIQPSREGLNEATPCVNYPLELAVKLGNIECIEFLLQNGAKQDSDTACWGLWNDCHHSRAFILACLLKNPTIVKTLMKFGINGGWNNQLHSRYYSYTYNHLLVSILNQDLEITRIILSHKPDLVNQSCCHLTTRTYPDEDVNPLAVACTVGNVNMVKMLVEDFSAKMNDGQVSRYYICPKPLVCAAKYGHLNVVRYLLRKGVITSDLEDGLEDGEEEKLINLQIVALVREQEGLLQRTAENFVGQLKKSQDHRSYCDIAIVSYSKLLH</sequence>
<keyword evidence="5" id="KW-1185">Reference proteome</keyword>
<dbReference type="SUPFAM" id="SSF48403">
    <property type="entry name" value="Ankyrin repeat"/>
    <property type="match status" value="1"/>
</dbReference>
<dbReference type="SMART" id="SM00248">
    <property type="entry name" value="ANK"/>
    <property type="match status" value="5"/>
</dbReference>
<dbReference type="PANTHER" id="PTHR24198:SF165">
    <property type="entry name" value="ANKYRIN REPEAT-CONTAINING PROTEIN-RELATED"/>
    <property type="match status" value="1"/>
</dbReference>